<sequence>MFLFLLIILSAAKYKVYNVSLDNPTINTNELYQRDKCTTCCRILIASSWNYDHNKLFTNEDYKNNNGRIFVMDMEFDYIDEIREPTVFYEQAIHLRPFIKNRDFQFFEFAPYKMFISFVYPKRVHDIRAGANVGSRLIIWSKNPPLSDAPGTQNQRFIYVHPYDTEYYVSDFERKWRKYKNHFFLPFYNQTDLCYEGCVNDFTDEGWAGQKQFKNKPDLHQIKTVNCDQYSVKQMFTPIFA</sequence>
<evidence type="ECO:0000313" key="2">
    <source>
        <dbReference type="EMBL" id="ELP92374.1"/>
    </source>
</evidence>
<dbReference type="AlphaFoldDB" id="A0A0A1UG62"/>
<dbReference type="Proteomes" id="UP000014680">
    <property type="component" value="Unassembled WGS sequence"/>
</dbReference>
<accession>A0A0A1UG62</accession>
<gene>
    <name evidence="2" type="ORF">EIN_443040</name>
</gene>
<reference evidence="2 3" key="1">
    <citation type="submission" date="2012-10" db="EMBL/GenBank/DDBJ databases">
        <authorList>
            <person name="Zafar N."/>
            <person name="Inman J."/>
            <person name="Hall N."/>
            <person name="Lorenzi H."/>
            <person name="Caler E."/>
        </authorList>
    </citation>
    <scope>NUCLEOTIDE SEQUENCE [LARGE SCALE GENOMIC DNA]</scope>
    <source>
        <strain evidence="2 3">IP1</strain>
    </source>
</reference>
<evidence type="ECO:0000313" key="3">
    <source>
        <dbReference type="Proteomes" id="UP000014680"/>
    </source>
</evidence>
<keyword evidence="1" id="KW-0732">Signal</keyword>
<dbReference type="GO" id="GO:0030246">
    <property type="term" value="F:carbohydrate binding"/>
    <property type="evidence" value="ECO:0007669"/>
    <property type="project" value="UniProtKB-KW"/>
</dbReference>
<dbReference type="InterPro" id="IPR035310">
    <property type="entry name" value="Gal_GalNac_light_su_1"/>
</dbReference>
<keyword evidence="3" id="KW-1185">Reference proteome</keyword>
<feature type="signal peptide" evidence="1">
    <location>
        <begin position="1"/>
        <end position="18"/>
    </location>
</feature>
<protein>
    <submittedName>
        <fullName evidence="2">Galactose-inhibitable lectin 35 kDa subunit, putative</fullName>
    </submittedName>
</protein>
<evidence type="ECO:0000256" key="1">
    <source>
        <dbReference type="SAM" id="SignalP"/>
    </source>
</evidence>
<dbReference type="VEuPathDB" id="AmoebaDB:EIN_443040"/>
<dbReference type="KEGG" id="eiv:EIN_443040"/>
<name>A0A0A1UG62_ENTIV</name>
<dbReference type="GeneID" id="14891354"/>
<proteinExistence type="predicted"/>
<feature type="chain" id="PRO_5001991414" evidence="1">
    <location>
        <begin position="19"/>
        <end position="241"/>
    </location>
</feature>
<dbReference type="Pfam" id="PF17337">
    <property type="entry name" value="Gal_GalNac_35kD"/>
    <property type="match status" value="1"/>
</dbReference>
<dbReference type="EMBL" id="KB206373">
    <property type="protein sequence ID" value="ELP92374.1"/>
    <property type="molecule type" value="Genomic_DNA"/>
</dbReference>
<dbReference type="RefSeq" id="XP_004259145.1">
    <property type="nucleotide sequence ID" value="XM_004259097.1"/>
</dbReference>
<keyword evidence="2" id="KW-0430">Lectin</keyword>
<organism evidence="2 3">
    <name type="scientific">Entamoeba invadens IP1</name>
    <dbReference type="NCBI Taxonomy" id="370355"/>
    <lineage>
        <taxon>Eukaryota</taxon>
        <taxon>Amoebozoa</taxon>
        <taxon>Evosea</taxon>
        <taxon>Archamoebae</taxon>
        <taxon>Mastigamoebida</taxon>
        <taxon>Entamoebidae</taxon>
        <taxon>Entamoeba</taxon>
    </lineage>
</organism>